<reference evidence="2" key="1">
    <citation type="submission" date="2019-10" db="EMBL/GenBank/DDBJ databases">
        <authorList>
            <consortium name="DOE Joint Genome Institute"/>
            <person name="Kuo A."/>
            <person name="Miyauchi S."/>
            <person name="Kiss E."/>
            <person name="Drula E."/>
            <person name="Kohler A."/>
            <person name="Sanchez-Garcia M."/>
            <person name="Andreopoulos B."/>
            <person name="Barry K.W."/>
            <person name="Bonito G."/>
            <person name="Buee M."/>
            <person name="Carver A."/>
            <person name="Chen C."/>
            <person name="Cichocki N."/>
            <person name="Clum A."/>
            <person name="Culley D."/>
            <person name="Crous P.W."/>
            <person name="Fauchery L."/>
            <person name="Girlanda M."/>
            <person name="Hayes R."/>
            <person name="Keri Z."/>
            <person name="LaButti K."/>
            <person name="Lipzen A."/>
            <person name="Lombard V."/>
            <person name="Magnuson J."/>
            <person name="Maillard F."/>
            <person name="Morin E."/>
            <person name="Murat C."/>
            <person name="Nolan M."/>
            <person name="Ohm R."/>
            <person name="Pangilinan J."/>
            <person name="Pereira M."/>
            <person name="Perotto S."/>
            <person name="Peter M."/>
            <person name="Riley R."/>
            <person name="Sitrit Y."/>
            <person name="Stielow B."/>
            <person name="Szollosi G."/>
            <person name="Zifcakova L."/>
            <person name="Stursova M."/>
            <person name="Spatafora J.W."/>
            <person name="Tedersoo L."/>
            <person name="Vaario L.-M."/>
            <person name="Yamada A."/>
            <person name="Yan M."/>
            <person name="Wang P."/>
            <person name="Xu J."/>
            <person name="Bruns T."/>
            <person name="Baldrian P."/>
            <person name="Vilgalys R."/>
            <person name="Henrissat B."/>
            <person name="Grigoriev I.V."/>
            <person name="Hibbett D."/>
            <person name="Nagy L.G."/>
            <person name="Martin F.M."/>
        </authorList>
    </citation>
    <scope>NUCLEOTIDE SEQUENCE</scope>
    <source>
        <strain evidence="2">Prilba</strain>
    </source>
</reference>
<reference evidence="2" key="2">
    <citation type="journal article" date="2020" name="Nat. Commun.">
        <title>Large-scale genome sequencing of mycorrhizal fungi provides insights into the early evolution of symbiotic traits.</title>
        <authorList>
            <person name="Miyauchi S."/>
            <person name="Kiss E."/>
            <person name="Kuo A."/>
            <person name="Drula E."/>
            <person name="Kohler A."/>
            <person name="Sanchez-Garcia M."/>
            <person name="Morin E."/>
            <person name="Andreopoulos B."/>
            <person name="Barry K.W."/>
            <person name="Bonito G."/>
            <person name="Buee M."/>
            <person name="Carver A."/>
            <person name="Chen C."/>
            <person name="Cichocki N."/>
            <person name="Clum A."/>
            <person name="Culley D."/>
            <person name="Crous P.W."/>
            <person name="Fauchery L."/>
            <person name="Girlanda M."/>
            <person name="Hayes R.D."/>
            <person name="Keri Z."/>
            <person name="LaButti K."/>
            <person name="Lipzen A."/>
            <person name="Lombard V."/>
            <person name="Magnuson J."/>
            <person name="Maillard F."/>
            <person name="Murat C."/>
            <person name="Nolan M."/>
            <person name="Ohm R.A."/>
            <person name="Pangilinan J."/>
            <person name="Pereira M.F."/>
            <person name="Perotto S."/>
            <person name="Peter M."/>
            <person name="Pfister S."/>
            <person name="Riley R."/>
            <person name="Sitrit Y."/>
            <person name="Stielow J.B."/>
            <person name="Szollosi G."/>
            <person name="Zifcakova L."/>
            <person name="Stursova M."/>
            <person name="Spatafora J.W."/>
            <person name="Tedersoo L."/>
            <person name="Vaario L.M."/>
            <person name="Yamada A."/>
            <person name="Yan M."/>
            <person name="Wang P."/>
            <person name="Xu J."/>
            <person name="Bruns T."/>
            <person name="Baldrian P."/>
            <person name="Vilgalys R."/>
            <person name="Dunand C."/>
            <person name="Henrissat B."/>
            <person name="Grigoriev I.V."/>
            <person name="Hibbett D."/>
            <person name="Nagy L.G."/>
            <person name="Martin F.M."/>
        </authorList>
    </citation>
    <scope>NUCLEOTIDE SEQUENCE</scope>
    <source>
        <strain evidence="2">Prilba</strain>
    </source>
</reference>
<feature type="compositionally biased region" description="Basic and acidic residues" evidence="1">
    <location>
        <begin position="86"/>
        <end position="110"/>
    </location>
</feature>
<dbReference type="Proteomes" id="UP000759537">
    <property type="component" value="Unassembled WGS sequence"/>
</dbReference>
<evidence type="ECO:0000313" key="2">
    <source>
        <dbReference type="EMBL" id="KAF8481346.1"/>
    </source>
</evidence>
<sequence length="140" mass="15675">MGPAFKNATTPSSEIDDIFSRKAKPTILKSNQHSASDKKQKRQKKRSSETQTPAPEIVLDPSLQQPHASKTTRHDRPVPPKKRRKLVETKPDQDKFRDSRGTGPRRKTDEGFAIYKEDELGIDVEAGGTPLCPFDCTCCL</sequence>
<evidence type="ECO:0000256" key="1">
    <source>
        <dbReference type="SAM" id="MobiDB-lite"/>
    </source>
</evidence>
<organism evidence="2 3">
    <name type="scientific">Russula ochroleuca</name>
    <dbReference type="NCBI Taxonomy" id="152965"/>
    <lineage>
        <taxon>Eukaryota</taxon>
        <taxon>Fungi</taxon>
        <taxon>Dikarya</taxon>
        <taxon>Basidiomycota</taxon>
        <taxon>Agaricomycotina</taxon>
        <taxon>Agaricomycetes</taxon>
        <taxon>Russulales</taxon>
        <taxon>Russulaceae</taxon>
        <taxon>Russula</taxon>
    </lineage>
</organism>
<dbReference type="AlphaFoldDB" id="A0A9P5MXX0"/>
<feature type="region of interest" description="Disordered" evidence="1">
    <location>
        <begin position="1"/>
        <end position="110"/>
    </location>
</feature>
<evidence type="ECO:0000313" key="3">
    <source>
        <dbReference type="Proteomes" id="UP000759537"/>
    </source>
</evidence>
<dbReference type="PANTHER" id="PTHR34066:SF1">
    <property type="entry name" value="DUF1764 FAMILY PROTEIN"/>
    <property type="match status" value="1"/>
</dbReference>
<dbReference type="InterPro" id="IPR013885">
    <property type="entry name" value="DUF1764_euk"/>
</dbReference>
<name>A0A9P5MXX0_9AGAM</name>
<proteinExistence type="predicted"/>
<dbReference type="PANTHER" id="PTHR34066">
    <property type="entry name" value="GROWTH FACTOR 2"/>
    <property type="match status" value="1"/>
</dbReference>
<dbReference type="OrthoDB" id="20835at2759"/>
<keyword evidence="3" id="KW-1185">Reference proteome</keyword>
<evidence type="ECO:0008006" key="4">
    <source>
        <dbReference type="Google" id="ProtNLM"/>
    </source>
</evidence>
<comment type="caution">
    <text evidence="2">The sequence shown here is derived from an EMBL/GenBank/DDBJ whole genome shotgun (WGS) entry which is preliminary data.</text>
</comment>
<gene>
    <name evidence="2" type="ORF">DFH94DRAFT_739603</name>
</gene>
<dbReference type="EMBL" id="WHVB01000007">
    <property type="protein sequence ID" value="KAF8481346.1"/>
    <property type="molecule type" value="Genomic_DNA"/>
</dbReference>
<protein>
    <recommendedName>
        <fullName evidence="4">DUF1764-domain-containing protein</fullName>
    </recommendedName>
</protein>
<dbReference type="Pfam" id="PF08576">
    <property type="entry name" value="DUF1764"/>
    <property type="match status" value="1"/>
</dbReference>
<accession>A0A9P5MXX0</accession>